<proteinExistence type="predicted"/>
<keyword evidence="2" id="KW-1185">Reference proteome</keyword>
<protein>
    <submittedName>
        <fullName evidence="1">Uncharacterized protein</fullName>
    </submittedName>
</protein>
<name>A0A1J0VS05_9NOCA</name>
<accession>A0A1J0VS05</accession>
<dbReference type="Proteomes" id="UP000183810">
    <property type="component" value="Chromosome"/>
</dbReference>
<evidence type="ECO:0000313" key="1">
    <source>
        <dbReference type="EMBL" id="APE34832.1"/>
    </source>
</evidence>
<evidence type="ECO:0000313" key="2">
    <source>
        <dbReference type="Proteomes" id="UP000183810"/>
    </source>
</evidence>
<sequence length="89" mass="10006">MMTFESYDLDDGDTKLAVHLPFELRDCPSYGYDISAVETPGSVDVTLSRGLRKGTEPCQQEPLTGQRGFLIIDLERPLGDRVVRSMDRK</sequence>
<dbReference type="KEGG" id="nsl:BOX37_13735"/>
<gene>
    <name evidence="1" type="ORF">BOX37_13735</name>
</gene>
<organism evidence="1 2">
    <name type="scientific">Nocardia mangyaensis</name>
    <dbReference type="NCBI Taxonomy" id="2213200"/>
    <lineage>
        <taxon>Bacteria</taxon>
        <taxon>Bacillati</taxon>
        <taxon>Actinomycetota</taxon>
        <taxon>Actinomycetes</taxon>
        <taxon>Mycobacteriales</taxon>
        <taxon>Nocardiaceae</taxon>
        <taxon>Nocardia</taxon>
    </lineage>
</organism>
<reference evidence="1" key="1">
    <citation type="submission" date="2016-11" db="EMBL/GenBank/DDBJ databases">
        <authorList>
            <person name="Jaros S."/>
            <person name="Januszkiewicz K."/>
            <person name="Wedrychowicz H."/>
        </authorList>
    </citation>
    <scope>NUCLEOTIDE SEQUENCE [LARGE SCALE GENOMIC DNA]</scope>
    <source>
        <strain evidence="1">Y48</strain>
    </source>
</reference>
<dbReference type="AlphaFoldDB" id="A0A1J0VS05"/>
<dbReference type="EMBL" id="CP018082">
    <property type="protein sequence ID" value="APE34832.1"/>
    <property type="molecule type" value="Genomic_DNA"/>
</dbReference>